<protein>
    <submittedName>
        <fullName evidence="9">Uncharacterized protein</fullName>
    </submittedName>
</protein>
<keyword evidence="2" id="KW-0964">Secreted</keyword>
<gene>
    <name evidence="9" type="ORF">CTOB1V02_LOCUS6316</name>
</gene>
<keyword evidence="4" id="KW-0732">Signal</keyword>
<name>A0A7R8WB80_9CRUS</name>
<organism evidence="9">
    <name type="scientific">Cyprideis torosa</name>
    <dbReference type="NCBI Taxonomy" id="163714"/>
    <lineage>
        <taxon>Eukaryota</taxon>
        <taxon>Metazoa</taxon>
        <taxon>Ecdysozoa</taxon>
        <taxon>Arthropoda</taxon>
        <taxon>Crustacea</taxon>
        <taxon>Oligostraca</taxon>
        <taxon>Ostracoda</taxon>
        <taxon>Podocopa</taxon>
        <taxon>Podocopida</taxon>
        <taxon>Cytherocopina</taxon>
        <taxon>Cytheroidea</taxon>
        <taxon>Cytherideidae</taxon>
        <taxon>Cyprideis</taxon>
    </lineage>
</organism>
<dbReference type="InterPro" id="IPR043504">
    <property type="entry name" value="Peptidase_S1_PA_chymotrypsin"/>
</dbReference>
<evidence type="ECO:0000256" key="1">
    <source>
        <dbReference type="ARBA" id="ARBA00004613"/>
    </source>
</evidence>
<dbReference type="EMBL" id="OB661536">
    <property type="protein sequence ID" value="CAD7228433.1"/>
    <property type="molecule type" value="Genomic_DNA"/>
</dbReference>
<accession>A0A7R8WB80</accession>
<evidence type="ECO:0000256" key="8">
    <source>
        <dbReference type="ARBA" id="ARBA00023157"/>
    </source>
</evidence>
<reference evidence="9" key="1">
    <citation type="submission" date="2020-11" db="EMBL/GenBank/DDBJ databases">
        <authorList>
            <person name="Tran Van P."/>
        </authorList>
    </citation>
    <scope>NUCLEOTIDE SEQUENCE</scope>
</reference>
<keyword evidence="8" id="KW-1015">Disulfide bond</keyword>
<proteinExistence type="predicted"/>
<dbReference type="FunFam" id="2.40.10.10:FF:000146">
    <property type="entry name" value="Serine protease 53"/>
    <property type="match status" value="1"/>
</dbReference>
<dbReference type="PROSITE" id="PS50240">
    <property type="entry name" value="TRYPSIN_DOM"/>
    <property type="match status" value="1"/>
</dbReference>
<evidence type="ECO:0000313" key="9">
    <source>
        <dbReference type="EMBL" id="CAD7228433.1"/>
    </source>
</evidence>
<sequence length="296" mass="33021">MNLLHGIPVTLILLLATPRNAAGAFDFAKIIDLLDCLKDIFLTVANSPGAIEFTIEKSGIEHEIFYGEKAQEGEFPYHATLLYPDGKGHYCGGSIIAQKWILTAAHCVDDKPLPQVVVGTVNLDNLENATIMNVRRKVLHPEYRNLEADFALLELTEDLEYSEYIQPITLANKEDDPEQYSNCVVTGSGRTENGTPSGHLLYAKMNYEEDKLCSEEVYYPFYNPKWCICVRNPKAAQIDCKGDSGGPWVCGTSQKKQFGIVSYGEGDCDLNYPSVYADVREAKLWIQETCGDCQKE</sequence>
<evidence type="ECO:0000256" key="6">
    <source>
        <dbReference type="ARBA" id="ARBA00022825"/>
    </source>
</evidence>
<dbReference type="SMART" id="SM00020">
    <property type="entry name" value="Tryp_SPc"/>
    <property type="match status" value="1"/>
</dbReference>
<evidence type="ECO:0000256" key="7">
    <source>
        <dbReference type="ARBA" id="ARBA00023145"/>
    </source>
</evidence>
<dbReference type="CDD" id="cd00190">
    <property type="entry name" value="Tryp_SPc"/>
    <property type="match status" value="1"/>
</dbReference>
<dbReference type="GO" id="GO:0004252">
    <property type="term" value="F:serine-type endopeptidase activity"/>
    <property type="evidence" value="ECO:0007669"/>
    <property type="project" value="InterPro"/>
</dbReference>
<dbReference type="GO" id="GO:0005576">
    <property type="term" value="C:extracellular region"/>
    <property type="evidence" value="ECO:0007669"/>
    <property type="project" value="UniProtKB-SubCell"/>
</dbReference>
<dbReference type="AlphaFoldDB" id="A0A7R8WB80"/>
<dbReference type="PROSITE" id="PS00134">
    <property type="entry name" value="TRYPSIN_HIS"/>
    <property type="match status" value="1"/>
</dbReference>
<dbReference type="PANTHER" id="PTHR24252">
    <property type="entry name" value="ACROSIN-RELATED"/>
    <property type="match status" value="1"/>
</dbReference>
<dbReference type="GO" id="GO:0006508">
    <property type="term" value="P:proteolysis"/>
    <property type="evidence" value="ECO:0007669"/>
    <property type="project" value="UniProtKB-KW"/>
</dbReference>
<keyword evidence="7" id="KW-0865">Zymogen</keyword>
<dbReference type="Gene3D" id="2.40.10.10">
    <property type="entry name" value="Trypsin-like serine proteases"/>
    <property type="match status" value="1"/>
</dbReference>
<dbReference type="PANTHER" id="PTHR24252:SF7">
    <property type="entry name" value="HYALIN"/>
    <property type="match status" value="1"/>
</dbReference>
<dbReference type="Pfam" id="PF00089">
    <property type="entry name" value="Trypsin"/>
    <property type="match status" value="1"/>
</dbReference>
<dbReference type="PRINTS" id="PR00722">
    <property type="entry name" value="CHYMOTRYPSIN"/>
</dbReference>
<keyword evidence="5" id="KW-0378">Hydrolase</keyword>
<dbReference type="InterPro" id="IPR009003">
    <property type="entry name" value="Peptidase_S1_PA"/>
</dbReference>
<dbReference type="SUPFAM" id="SSF50494">
    <property type="entry name" value="Trypsin-like serine proteases"/>
    <property type="match status" value="1"/>
</dbReference>
<keyword evidence="3" id="KW-0645">Protease</keyword>
<evidence type="ECO:0000256" key="2">
    <source>
        <dbReference type="ARBA" id="ARBA00022525"/>
    </source>
</evidence>
<comment type="subcellular location">
    <subcellularLocation>
        <location evidence="1">Secreted</location>
    </subcellularLocation>
</comment>
<evidence type="ECO:0000256" key="3">
    <source>
        <dbReference type="ARBA" id="ARBA00022670"/>
    </source>
</evidence>
<dbReference type="InterPro" id="IPR001254">
    <property type="entry name" value="Trypsin_dom"/>
</dbReference>
<dbReference type="InterPro" id="IPR018114">
    <property type="entry name" value="TRYPSIN_HIS"/>
</dbReference>
<evidence type="ECO:0000256" key="5">
    <source>
        <dbReference type="ARBA" id="ARBA00022801"/>
    </source>
</evidence>
<dbReference type="OrthoDB" id="5597713at2759"/>
<dbReference type="InterPro" id="IPR001314">
    <property type="entry name" value="Peptidase_S1A"/>
</dbReference>
<evidence type="ECO:0000256" key="4">
    <source>
        <dbReference type="ARBA" id="ARBA00022729"/>
    </source>
</evidence>
<keyword evidence="6" id="KW-0720">Serine protease</keyword>